<dbReference type="Proteomes" id="UP001226577">
    <property type="component" value="Unassembled WGS sequence"/>
</dbReference>
<accession>A0ABT9S0A0</accession>
<feature type="transmembrane region" description="Helical" evidence="3">
    <location>
        <begin position="95"/>
        <end position="114"/>
    </location>
</feature>
<feature type="transmembrane region" description="Helical" evidence="3">
    <location>
        <begin position="37"/>
        <end position="58"/>
    </location>
</feature>
<proteinExistence type="inferred from homology"/>
<dbReference type="RefSeq" id="WP_307310618.1">
    <property type="nucleotide sequence ID" value="NZ_JAUSRE010000020.1"/>
</dbReference>
<keyword evidence="3" id="KW-0472">Membrane</keyword>
<reference evidence="4 5" key="1">
    <citation type="submission" date="2023-07" db="EMBL/GenBank/DDBJ databases">
        <title>Sorghum-associated microbial communities from plants grown in Nebraska, USA.</title>
        <authorList>
            <person name="Schachtman D."/>
        </authorList>
    </citation>
    <scope>NUCLEOTIDE SEQUENCE [LARGE SCALE GENOMIC DNA]</scope>
    <source>
        <strain evidence="4 5">CC222</strain>
    </source>
</reference>
<evidence type="ECO:0000256" key="1">
    <source>
        <dbReference type="ARBA" id="ARBA00022679"/>
    </source>
</evidence>
<name>A0ABT9S0A0_9MICC</name>
<comment type="similarity">
    <text evidence="2">Belongs to the CDP-alcohol phosphatidyltransferase class-I family.</text>
</comment>
<evidence type="ECO:0000313" key="4">
    <source>
        <dbReference type="EMBL" id="MDP9889884.1"/>
    </source>
</evidence>
<evidence type="ECO:0000313" key="5">
    <source>
        <dbReference type="Proteomes" id="UP001226577"/>
    </source>
</evidence>
<dbReference type="Gene3D" id="1.20.120.1760">
    <property type="match status" value="1"/>
</dbReference>
<dbReference type="InterPro" id="IPR043130">
    <property type="entry name" value="CDP-OH_PTrfase_TM_dom"/>
</dbReference>
<keyword evidence="3" id="KW-1133">Transmembrane helix</keyword>
<protein>
    <submittedName>
        <fullName evidence="4">Phosphatidylglycerophosphate synthase</fullName>
    </submittedName>
</protein>
<dbReference type="Pfam" id="PF01066">
    <property type="entry name" value="CDP-OH_P_transf"/>
    <property type="match status" value="1"/>
</dbReference>
<dbReference type="InterPro" id="IPR048254">
    <property type="entry name" value="CDP_ALCOHOL_P_TRANSF_CS"/>
</dbReference>
<feature type="transmembrane region" description="Helical" evidence="3">
    <location>
        <begin position="70"/>
        <end position="89"/>
    </location>
</feature>
<keyword evidence="3" id="KW-0812">Transmembrane</keyword>
<dbReference type="InterPro" id="IPR000462">
    <property type="entry name" value="CDP-OH_P_trans"/>
</dbReference>
<feature type="transmembrane region" description="Helical" evidence="3">
    <location>
        <begin position="7"/>
        <end position="25"/>
    </location>
</feature>
<feature type="transmembrane region" description="Helical" evidence="3">
    <location>
        <begin position="207"/>
        <end position="226"/>
    </location>
</feature>
<dbReference type="PROSITE" id="PS00379">
    <property type="entry name" value="CDP_ALCOHOL_P_TRANSF"/>
    <property type="match status" value="1"/>
</dbReference>
<keyword evidence="1 2" id="KW-0808">Transferase</keyword>
<evidence type="ECO:0000256" key="3">
    <source>
        <dbReference type="SAM" id="Phobius"/>
    </source>
</evidence>
<gene>
    <name evidence="4" type="ORF">J2X98_003496</name>
</gene>
<feature type="transmembrane region" description="Helical" evidence="3">
    <location>
        <begin position="134"/>
        <end position="153"/>
    </location>
</feature>
<sequence length="247" mass="25067">MGAAERALPDALGTVALYGLAGVWLTSASPSGPALQLAGLASGALVAGAAAGSVLRRIPRFSTPADRVTLLRAVLVALCAVLAVPQLLTGGRVNILLLVLGGIAFLLDGLDGAVARRTGTSSAEGARFDAATDAALVLVLSVASAAVVGPWALGIGAMYYAFVAAGLFLPHLRAALQPRPSRRLIGAYQPFALLASLVPAAPPTVAAAAPAVALTLLLFSFGRDVVELERLRRAELPLAARVQTIVR</sequence>
<dbReference type="EMBL" id="JAUSRE010000020">
    <property type="protein sequence ID" value="MDP9889884.1"/>
    <property type="molecule type" value="Genomic_DNA"/>
</dbReference>
<organism evidence="4 5">
    <name type="scientific">Pseudarthrobacter enclensis</name>
    <dbReference type="NCBI Taxonomy" id="993070"/>
    <lineage>
        <taxon>Bacteria</taxon>
        <taxon>Bacillati</taxon>
        <taxon>Actinomycetota</taxon>
        <taxon>Actinomycetes</taxon>
        <taxon>Micrococcales</taxon>
        <taxon>Micrococcaceae</taxon>
        <taxon>Pseudarthrobacter</taxon>
    </lineage>
</organism>
<comment type="caution">
    <text evidence="4">The sequence shown here is derived from an EMBL/GenBank/DDBJ whole genome shotgun (WGS) entry which is preliminary data.</text>
</comment>
<keyword evidence="5" id="KW-1185">Reference proteome</keyword>
<evidence type="ECO:0000256" key="2">
    <source>
        <dbReference type="RuleBase" id="RU003750"/>
    </source>
</evidence>